<feature type="compositionally biased region" description="Polar residues" evidence="1">
    <location>
        <begin position="200"/>
        <end position="211"/>
    </location>
</feature>
<name>A0A7S3GGI5_9EUKA</name>
<reference evidence="3" key="1">
    <citation type="submission" date="2021-01" db="EMBL/GenBank/DDBJ databases">
        <authorList>
            <person name="Corre E."/>
            <person name="Pelletier E."/>
            <person name="Niang G."/>
            <person name="Scheremetjew M."/>
            <person name="Finn R."/>
            <person name="Kale V."/>
            <person name="Holt S."/>
            <person name="Cochrane G."/>
            <person name="Meng A."/>
            <person name="Brown T."/>
            <person name="Cohen L."/>
        </authorList>
    </citation>
    <scope>NUCLEOTIDE SEQUENCE</scope>
    <source>
        <strain evidence="3">NIES-2562</strain>
    </source>
</reference>
<evidence type="ECO:0000256" key="1">
    <source>
        <dbReference type="SAM" id="MobiDB-lite"/>
    </source>
</evidence>
<feature type="region of interest" description="Disordered" evidence="1">
    <location>
        <begin position="167"/>
        <end position="211"/>
    </location>
</feature>
<feature type="region of interest" description="Disordered" evidence="1">
    <location>
        <begin position="1"/>
        <end position="31"/>
    </location>
</feature>
<proteinExistence type="predicted"/>
<accession>A0A7S3GGI5</accession>
<evidence type="ECO:0000313" key="3">
    <source>
        <dbReference type="EMBL" id="CAE0265724.1"/>
    </source>
</evidence>
<evidence type="ECO:0000313" key="2">
    <source>
        <dbReference type="EMBL" id="CAE0265718.1"/>
    </source>
</evidence>
<sequence length="211" mass="23557">MVGAKKATLKSEKMANKKKEDKKNKKPSLVSELVNMNSAKREEYDMREQQIVEKNSTLPLDIENEKAGGESIPENTTEPQYSLRLNKSKTVVVARVKLHRIPEKCINFEVKSNRFHVDTLSFSKKYFLDVPYPGGVEVDASSAEGLLEYGILKAVLFVKRTSPVRGESESVAPVQNEMEISEVSAKRKKNKKSSVNRPSGAQSEEPSSAKV</sequence>
<gene>
    <name evidence="2" type="ORF">PBIL07802_LOCUS28056</name>
    <name evidence="3" type="ORF">PBIL07802_LOCUS28062</name>
</gene>
<organism evidence="3">
    <name type="scientific">Palpitomonas bilix</name>
    <dbReference type="NCBI Taxonomy" id="652834"/>
    <lineage>
        <taxon>Eukaryota</taxon>
        <taxon>Eukaryota incertae sedis</taxon>
    </lineage>
</organism>
<protein>
    <submittedName>
        <fullName evidence="3">Uncharacterized protein</fullName>
    </submittedName>
</protein>
<dbReference type="EMBL" id="HBIB01042843">
    <property type="protein sequence ID" value="CAE0265724.1"/>
    <property type="molecule type" value="Transcribed_RNA"/>
</dbReference>
<dbReference type="EMBL" id="HBIB01042835">
    <property type="protein sequence ID" value="CAE0265718.1"/>
    <property type="molecule type" value="Transcribed_RNA"/>
</dbReference>
<feature type="compositionally biased region" description="Basic and acidic residues" evidence="1">
    <location>
        <begin position="9"/>
        <end position="23"/>
    </location>
</feature>
<dbReference type="AlphaFoldDB" id="A0A7S3GGI5"/>